<proteinExistence type="predicted"/>
<accession>A0ABX5XQI4</accession>
<evidence type="ECO:0000313" key="2">
    <source>
        <dbReference type="EMBL" id="QDV84268.1"/>
    </source>
</evidence>
<feature type="domain" description="PPM-type phosphatase" evidence="1">
    <location>
        <begin position="31"/>
        <end position="270"/>
    </location>
</feature>
<sequence length="270" mass="29926">MPTSIVQRYLASKSAETYSGADEYGFELAIRSAGASVCGGRDYNEDRFYRSDPSQFYLVADGMGGHLGGAMASQIAMETIPMVWQSRTRQNSLSYSGIQSVYREAISCATREMSSAVSDHPEYDHMGCTLAVAFVYCGRMYYGHVGDCRVYLLHRNTLTRLTKDETLVQGLVDAGSIDARQARVHRWRHVVTNSVSAQGLQQRARLRSAQISIGDRVMLTSDGLTDELTDDEIAQIMARCFDPQECVDQLIGAALERKARDNVSCVVFQT</sequence>
<dbReference type="InterPro" id="IPR015655">
    <property type="entry name" value="PP2C"/>
</dbReference>
<dbReference type="GO" id="GO:0004722">
    <property type="term" value="F:protein serine/threonine phosphatase activity"/>
    <property type="evidence" value="ECO:0007669"/>
    <property type="project" value="UniProtKB-EC"/>
</dbReference>
<dbReference type="InterPro" id="IPR036457">
    <property type="entry name" value="PPM-type-like_dom_sf"/>
</dbReference>
<dbReference type="SMART" id="SM00332">
    <property type="entry name" value="PP2Cc"/>
    <property type="match status" value="1"/>
</dbReference>
<organism evidence="2 3">
    <name type="scientific">Stieleria magnilauensis</name>
    <dbReference type="NCBI Taxonomy" id="2527963"/>
    <lineage>
        <taxon>Bacteria</taxon>
        <taxon>Pseudomonadati</taxon>
        <taxon>Planctomycetota</taxon>
        <taxon>Planctomycetia</taxon>
        <taxon>Pirellulales</taxon>
        <taxon>Pirellulaceae</taxon>
        <taxon>Stieleria</taxon>
    </lineage>
</organism>
<evidence type="ECO:0000313" key="3">
    <source>
        <dbReference type="Proteomes" id="UP000318081"/>
    </source>
</evidence>
<name>A0ABX5XQI4_9BACT</name>
<keyword evidence="3" id="KW-1185">Reference proteome</keyword>
<dbReference type="PROSITE" id="PS51746">
    <property type="entry name" value="PPM_2"/>
    <property type="match status" value="1"/>
</dbReference>
<gene>
    <name evidence="2" type="primary">pstP</name>
    <name evidence="2" type="ORF">TBK1r_32130</name>
</gene>
<keyword evidence="2" id="KW-0378">Hydrolase</keyword>
<reference evidence="2 3" key="1">
    <citation type="submission" date="2019-02" db="EMBL/GenBank/DDBJ databases">
        <title>Deep-cultivation of Planctomycetes and their phenomic and genomic characterization uncovers novel biology.</title>
        <authorList>
            <person name="Wiegand S."/>
            <person name="Jogler M."/>
            <person name="Boedeker C."/>
            <person name="Pinto D."/>
            <person name="Vollmers J."/>
            <person name="Rivas-Marin E."/>
            <person name="Kohn T."/>
            <person name="Peeters S.H."/>
            <person name="Heuer A."/>
            <person name="Rast P."/>
            <person name="Oberbeckmann S."/>
            <person name="Bunk B."/>
            <person name="Jeske O."/>
            <person name="Meyerdierks A."/>
            <person name="Storesund J.E."/>
            <person name="Kallscheuer N."/>
            <person name="Luecker S."/>
            <person name="Lage O.M."/>
            <person name="Pohl T."/>
            <person name="Merkel B.J."/>
            <person name="Hornburger P."/>
            <person name="Mueller R.-W."/>
            <person name="Bruemmer F."/>
            <person name="Labrenz M."/>
            <person name="Spormann A.M."/>
            <person name="Op den Camp H."/>
            <person name="Overmann J."/>
            <person name="Amann R."/>
            <person name="Jetten M.S.M."/>
            <person name="Mascher T."/>
            <person name="Medema M.H."/>
            <person name="Devos D.P."/>
            <person name="Kaster A.-K."/>
            <person name="Ovreas L."/>
            <person name="Rohde M."/>
            <person name="Galperin M.Y."/>
            <person name="Jogler C."/>
        </authorList>
    </citation>
    <scope>NUCLEOTIDE SEQUENCE [LARGE SCALE GENOMIC DNA]</scope>
    <source>
        <strain evidence="2 3">TBK1r</strain>
    </source>
</reference>
<dbReference type="RefSeq" id="WP_145212295.1">
    <property type="nucleotide sequence ID" value="NZ_CP036432.1"/>
</dbReference>
<dbReference type="Pfam" id="PF13672">
    <property type="entry name" value="PP2C_2"/>
    <property type="match status" value="1"/>
</dbReference>
<dbReference type="CDD" id="cd00143">
    <property type="entry name" value="PP2Cc"/>
    <property type="match status" value="1"/>
</dbReference>
<protein>
    <submittedName>
        <fullName evidence="2">PP2C-family Ser/Thr phosphatase</fullName>
        <ecNumber evidence="2">3.1.3.16</ecNumber>
    </submittedName>
</protein>
<dbReference type="SUPFAM" id="SSF81606">
    <property type="entry name" value="PP2C-like"/>
    <property type="match status" value="1"/>
</dbReference>
<dbReference type="Gene3D" id="3.60.40.10">
    <property type="entry name" value="PPM-type phosphatase domain"/>
    <property type="match status" value="1"/>
</dbReference>
<dbReference type="EMBL" id="CP036432">
    <property type="protein sequence ID" value="QDV84268.1"/>
    <property type="molecule type" value="Genomic_DNA"/>
</dbReference>
<dbReference type="EC" id="3.1.3.16" evidence="2"/>
<dbReference type="PANTHER" id="PTHR47992">
    <property type="entry name" value="PROTEIN PHOSPHATASE"/>
    <property type="match status" value="1"/>
</dbReference>
<dbReference type="SMART" id="SM00331">
    <property type="entry name" value="PP2C_SIG"/>
    <property type="match status" value="1"/>
</dbReference>
<evidence type="ECO:0000259" key="1">
    <source>
        <dbReference type="PROSITE" id="PS51746"/>
    </source>
</evidence>
<dbReference type="InterPro" id="IPR001932">
    <property type="entry name" value="PPM-type_phosphatase-like_dom"/>
</dbReference>
<dbReference type="Proteomes" id="UP000318081">
    <property type="component" value="Chromosome"/>
</dbReference>